<dbReference type="EMBL" id="EF469154">
    <property type="protein sequence ID" value="AAU29267.1"/>
    <property type="molecule type" value="Genomic_DNA"/>
</dbReference>
<dbReference type="RefSeq" id="YP_001595210.1">
    <property type="nucleotide sequence ID" value="NC_010105.1"/>
</dbReference>
<dbReference type="GeneID" id="5783723"/>
<sequence length="84" mass="9829">MVADVYDLLAFISGWCFILELQMTEFDMAYKTCAREFASEFDTPAPSKETVLVNLPDWLKEEATEWGWTDTCVRDQLFEFMVEL</sequence>
<accession>Q5QC16</accession>
<reference evidence="1 2" key="2">
    <citation type="journal article" date="2007" name="J. Bacteriol.">
        <title>Genome Analysis of Phage JS98 Defines a Fourth Major Subgroup of T4-Like Phages in Escherichia coli.</title>
        <authorList>
            <person name="Zuber S."/>
            <person name="Ngom-Bru C."/>
            <person name="Barretto C."/>
            <person name="Bruttin A."/>
            <person name="Brussow H."/>
            <person name="Denou E."/>
        </authorList>
    </citation>
    <scope>NUCLEOTIDE SEQUENCE</scope>
</reference>
<protein>
    <submittedName>
        <fullName evidence="1">Uncharacterized protein</fullName>
    </submittedName>
</protein>
<keyword evidence="2" id="KW-1185">Reference proteome</keyword>
<dbReference type="OrthoDB" id="23571at10239"/>
<name>Q5QC16_9CAUD</name>
<gene>
    <name evidence="1" type="ORF">EpJS98_0081</name>
</gene>
<reference evidence="1 2" key="1">
    <citation type="journal article" date="2004" name="J. Bacteriol.">
        <title>Comparative genomics of the T4-Like Escherichia coli phage JS98: implications for the evolution of T4 phages.</title>
        <authorList>
            <person name="Chibani-Chennoufi S."/>
            <person name="Canchaya C."/>
            <person name="Bruttin A."/>
            <person name="Brussow H."/>
        </authorList>
    </citation>
    <scope>NUCLEOTIDE SEQUENCE</scope>
</reference>
<evidence type="ECO:0000313" key="1">
    <source>
        <dbReference type="EMBL" id="AAU29267.1"/>
    </source>
</evidence>
<dbReference type="Proteomes" id="UP000000786">
    <property type="component" value="Segment"/>
</dbReference>
<proteinExistence type="predicted"/>
<dbReference type="KEGG" id="vg:5783723"/>
<organism evidence="1 2">
    <name type="scientific">Escherichia phage JS98</name>
    <dbReference type="NCBI Taxonomy" id="293178"/>
    <lineage>
        <taxon>Viruses</taxon>
        <taxon>Duplodnaviria</taxon>
        <taxon>Heunggongvirae</taxon>
        <taxon>Uroviricota</taxon>
        <taxon>Caudoviricetes</taxon>
        <taxon>Pantevenvirales</taxon>
        <taxon>Straboviridae</taxon>
        <taxon>Tevenvirinae</taxon>
        <taxon>Dhakavirus</taxon>
        <taxon>Dhakavirus JS98</taxon>
    </lineage>
</organism>
<evidence type="ECO:0000313" key="2">
    <source>
        <dbReference type="Proteomes" id="UP000000786"/>
    </source>
</evidence>